<keyword evidence="3" id="KW-1185">Reference proteome</keyword>
<gene>
    <name evidence="2" type="ORF">GCM10010383_55100</name>
</gene>
<protein>
    <submittedName>
        <fullName evidence="2">Uncharacterized protein</fullName>
    </submittedName>
</protein>
<accession>A0ABQ2XHW9</accession>
<evidence type="ECO:0000256" key="1">
    <source>
        <dbReference type="SAM" id="MobiDB-lite"/>
    </source>
</evidence>
<sequence>MLRYASAMRRQDTLHDNQPRPNRLDRHKSHLDRRFTEGCTSVTQLHPELVAQVAPLAYGMVRASIATLRAVPPDGPPPPSARRTERA</sequence>
<reference evidence="3" key="1">
    <citation type="journal article" date="2019" name="Int. J. Syst. Evol. Microbiol.">
        <title>The Global Catalogue of Microorganisms (GCM) 10K type strain sequencing project: providing services to taxonomists for standard genome sequencing and annotation.</title>
        <authorList>
            <consortium name="The Broad Institute Genomics Platform"/>
            <consortium name="The Broad Institute Genome Sequencing Center for Infectious Disease"/>
            <person name="Wu L."/>
            <person name="Ma J."/>
        </authorList>
    </citation>
    <scope>NUCLEOTIDE SEQUENCE [LARGE SCALE GENOMIC DNA]</scope>
    <source>
        <strain evidence="3">JCM 4866</strain>
    </source>
</reference>
<feature type="region of interest" description="Disordered" evidence="1">
    <location>
        <begin position="1"/>
        <end position="31"/>
    </location>
</feature>
<evidence type="ECO:0000313" key="2">
    <source>
        <dbReference type="EMBL" id="GGX18118.1"/>
    </source>
</evidence>
<feature type="compositionally biased region" description="Basic and acidic residues" evidence="1">
    <location>
        <begin position="9"/>
        <end position="24"/>
    </location>
</feature>
<comment type="caution">
    <text evidence="2">The sequence shown here is derived from an EMBL/GenBank/DDBJ whole genome shotgun (WGS) entry which is preliminary data.</text>
</comment>
<dbReference type="EMBL" id="BMWC01000009">
    <property type="protein sequence ID" value="GGX18118.1"/>
    <property type="molecule type" value="Genomic_DNA"/>
</dbReference>
<evidence type="ECO:0000313" key="3">
    <source>
        <dbReference type="Proteomes" id="UP000617743"/>
    </source>
</evidence>
<name>A0ABQ2XHW9_9ACTN</name>
<dbReference type="RefSeq" id="WP_190052991.1">
    <property type="nucleotide sequence ID" value="NZ_BMWC01000009.1"/>
</dbReference>
<dbReference type="Proteomes" id="UP000617743">
    <property type="component" value="Unassembled WGS sequence"/>
</dbReference>
<organism evidence="2 3">
    <name type="scientific">Streptomyces lomondensis</name>
    <dbReference type="NCBI Taxonomy" id="68229"/>
    <lineage>
        <taxon>Bacteria</taxon>
        <taxon>Bacillati</taxon>
        <taxon>Actinomycetota</taxon>
        <taxon>Actinomycetes</taxon>
        <taxon>Kitasatosporales</taxon>
        <taxon>Streptomycetaceae</taxon>
        <taxon>Streptomyces</taxon>
    </lineage>
</organism>
<proteinExistence type="predicted"/>